<dbReference type="GO" id="GO:0016020">
    <property type="term" value="C:membrane"/>
    <property type="evidence" value="ECO:0007669"/>
    <property type="project" value="UniProtKB-SubCell"/>
</dbReference>
<dbReference type="InterPro" id="IPR037185">
    <property type="entry name" value="EmrE-like"/>
</dbReference>
<feature type="transmembrane region" description="Helical" evidence="6">
    <location>
        <begin position="54"/>
        <end position="75"/>
    </location>
</feature>
<keyword evidence="3 6" id="KW-0812">Transmembrane</keyword>
<sequence length="313" mass="33959">MKAQSVDHSAAQSEAGGHIRGMIIMVMGVLLLPFTDAIGKWMSTMDNIPPATVAFLRFAVQCALTFVILLAMGGISQFRTSHLTVNLVRGALIGFTSLCFFMAIKYMSLADATAIFFAEPLILTIMSAIILKEKIGWRRYCAVTVGLVGTLIVIQPSFEVFGAISLLPLLCAVSFATYLILNRKYGVHEKPLVMQFYAGIGGGLTTAFAMLIASQTSVEDFHFSLTLTPSICLLIFLLGSVATVGHLMVVQAFKLAPASILAPFQYLEIVTAVILGLLLFGDFPTPSKWLGIMIIIGSGIYVFMRERNIKLES</sequence>
<dbReference type="Pfam" id="PF00892">
    <property type="entry name" value="EamA"/>
    <property type="match status" value="2"/>
</dbReference>
<evidence type="ECO:0000256" key="3">
    <source>
        <dbReference type="ARBA" id="ARBA00022692"/>
    </source>
</evidence>
<accession>A0A364JWM2</accession>
<dbReference type="InterPro" id="IPR000620">
    <property type="entry name" value="EamA_dom"/>
</dbReference>
<keyword evidence="5 6" id="KW-0472">Membrane</keyword>
<evidence type="ECO:0000256" key="1">
    <source>
        <dbReference type="ARBA" id="ARBA00004141"/>
    </source>
</evidence>
<feature type="domain" description="EamA" evidence="7">
    <location>
        <begin position="20"/>
        <end position="154"/>
    </location>
</feature>
<gene>
    <name evidence="8" type="ORF">C7374_103182</name>
</gene>
<keyword evidence="9" id="KW-1185">Reference proteome</keyword>
<feature type="transmembrane region" description="Helical" evidence="6">
    <location>
        <begin position="112"/>
        <end position="130"/>
    </location>
</feature>
<feature type="transmembrane region" description="Helical" evidence="6">
    <location>
        <begin position="137"/>
        <end position="154"/>
    </location>
</feature>
<feature type="domain" description="EamA" evidence="7">
    <location>
        <begin position="166"/>
        <end position="300"/>
    </location>
</feature>
<protein>
    <submittedName>
        <fullName evidence="8">EamA domain-containing membrane protein RarD</fullName>
    </submittedName>
</protein>
<dbReference type="AlphaFoldDB" id="A0A364JWM2"/>
<dbReference type="PANTHER" id="PTHR22911">
    <property type="entry name" value="ACYL-MALONYL CONDENSING ENZYME-RELATED"/>
    <property type="match status" value="1"/>
</dbReference>
<comment type="caution">
    <text evidence="8">The sequence shown here is derived from an EMBL/GenBank/DDBJ whole genome shotgun (WGS) entry which is preliminary data.</text>
</comment>
<feature type="transmembrane region" description="Helical" evidence="6">
    <location>
        <begin position="287"/>
        <end position="304"/>
    </location>
</feature>
<evidence type="ECO:0000313" key="9">
    <source>
        <dbReference type="Proteomes" id="UP000249453"/>
    </source>
</evidence>
<feature type="transmembrane region" description="Helical" evidence="6">
    <location>
        <begin position="21"/>
        <end position="42"/>
    </location>
</feature>
<dbReference type="OrthoDB" id="9815809at2"/>
<organism evidence="8 9">
    <name type="scientific">Falsochrobactrum ovis</name>
    <dbReference type="NCBI Taxonomy" id="1293442"/>
    <lineage>
        <taxon>Bacteria</taxon>
        <taxon>Pseudomonadati</taxon>
        <taxon>Pseudomonadota</taxon>
        <taxon>Alphaproteobacteria</taxon>
        <taxon>Hyphomicrobiales</taxon>
        <taxon>Brucellaceae</taxon>
        <taxon>Falsochrobactrum</taxon>
    </lineage>
</organism>
<dbReference type="EMBL" id="QLMK01000003">
    <property type="protein sequence ID" value="RAK31044.1"/>
    <property type="molecule type" value="Genomic_DNA"/>
</dbReference>
<evidence type="ECO:0000256" key="4">
    <source>
        <dbReference type="ARBA" id="ARBA00022989"/>
    </source>
</evidence>
<comment type="similarity">
    <text evidence="2">Belongs to the drug/metabolite transporter (DMT) superfamily. 10 TMS drug/metabolite exporter (DME) (TC 2.A.7.3) family.</text>
</comment>
<evidence type="ECO:0000259" key="7">
    <source>
        <dbReference type="Pfam" id="PF00892"/>
    </source>
</evidence>
<dbReference type="SUPFAM" id="SSF103481">
    <property type="entry name" value="Multidrug resistance efflux transporter EmrE"/>
    <property type="match status" value="2"/>
</dbReference>
<keyword evidence="4 6" id="KW-1133">Transmembrane helix</keyword>
<evidence type="ECO:0000256" key="6">
    <source>
        <dbReference type="SAM" id="Phobius"/>
    </source>
</evidence>
<dbReference type="RefSeq" id="WP_111574806.1">
    <property type="nucleotide sequence ID" value="NZ_JBHEEY010000002.1"/>
</dbReference>
<evidence type="ECO:0000256" key="5">
    <source>
        <dbReference type="ARBA" id="ARBA00023136"/>
    </source>
</evidence>
<dbReference type="Proteomes" id="UP000249453">
    <property type="component" value="Unassembled WGS sequence"/>
</dbReference>
<feature type="transmembrane region" description="Helical" evidence="6">
    <location>
        <begin position="225"/>
        <end position="249"/>
    </location>
</feature>
<feature type="transmembrane region" description="Helical" evidence="6">
    <location>
        <begin position="87"/>
        <end position="106"/>
    </location>
</feature>
<reference evidence="8 9" key="1">
    <citation type="submission" date="2018-06" db="EMBL/GenBank/DDBJ databases">
        <title>Genomic Encyclopedia of Type Strains, Phase IV (KMG-IV): sequencing the most valuable type-strain genomes for metagenomic binning, comparative biology and taxonomic classification.</title>
        <authorList>
            <person name="Goeker M."/>
        </authorList>
    </citation>
    <scope>NUCLEOTIDE SEQUENCE [LARGE SCALE GENOMIC DNA]</scope>
    <source>
        <strain evidence="8 9">DSM 26720</strain>
    </source>
</reference>
<dbReference type="PANTHER" id="PTHR22911:SF6">
    <property type="entry name" value="SOLUTE CARRIER FAMILY 35 MEMBER G1"/>
    <property type="match status" value="1"/>
</dbReference>
<evidence type="ECO:0000256" key="2">
    <source>
        <dbReference type="ARBA" id="ARBA00009853"/>
    </source>
</evidence>
<feature type="transmembrane region" description="Helical" evidence="6">
    <location>
        <begin position="193"/>
        <end position="213"/>
    </location>
</feature>
<evidence type="ECO:0000313" key="8">
    <source>
        <dbReference type="EMBL" id="RAK31044.1"/>
    </source>
</evidence>
<feature type="transmembrane region" description="Helical" evidence="6">
    <location>
        <begin position="160"/>
        <end position="181"/>
    </location>
</feature>
<feature type="transmembrane region" description="Helical" evidence="6">
    <location>
        <begin position="261"/>
        <end position="281"/>
    </location>
</feature>
<proteinExistence type="inferred from homology"/>
<name>A0A364JWM2_9HYPH</name>
<comment type="subcellular location">
    <subcellularLocation>
        <location evidence="1">Membrane</location>
        <topology evidence="1">Multi-pass membrane protein</topology>
    </subcellularLocation>
</comment>